<comment type="caution">
    <text evidence="11">The sequence shown here is derived from an EMBL/GenBank/DDBJ whole genome shotgun (WGS) entry which is preliminary data.</text>
</comment>
<comment type="catalytic activity">
    <reaction evidence="1 9">
        <text>adenosine 3',5'-bisphosphate + H2O = AMP + phosphate</text>
        <dbReference type="Rhea" id="RHEA:10040"/>
        <dbReference type="ChEBI" id="CHEBI:15377"/>
        <dbReference type="ChEBI" id="CHEBI:43474"/>
        <dbReference type="ChEBI" id="CHEBI:58343"/>
        <dbReference type="ChEBI" id="CHEBI:456215"/>
        <dbReference type="EC" id="3.1.3.7"/>
    </reaction>
</comment>
<feature type="binding site" evidence="9">
    <location>
        <position position="71"/>
    </location>
    <ligand>
        <name>substrate</name>
    </ligand>
</feature>
<comment type="cofactor">
    <cofactor evidence="9 10">
        <name>Mg(2+)</name>
        <dbReference type="ChEBI" id="CHEBI:18420"/>
    </cofactor>
</comment>
<evidence type="ECO:0000256" key="5">
    <source>
        <dbReference type="ARBA" id="ARBA00022723"/>
    </source>
</evidence>
<evidence type="ECO:0000256" key="1">
    <source>
        <dbReference type="ARBA" id="ARBA00001625"/>
    </source>
</evidence>
<dbReference type="Gene3D" id="3.40.190.80">
    <property type="match status" value="1"/>
</dbReference>
<dbReference type="GO" id="GO:0000287">
    <property type="term" value="F:magnesium ion binding"/>
    <property type="evidence" value="ECO:0007669"/>
    <property type="project" value="UniProtKB-UniRule"/>
</dbReference>
<dbReference type="Gene3D" id="3.30.540.10">
    <property type="entry name" value="Fructose-1,6-Bisphosphatase, subunit A, domain 1"/>
    <property type="match status" value="1"/>
</dbReference>
<evidence type="ECO:0000313" key="11">
    <source>
        <dbReference type="EMBL" id="OGI52071.1"/>
    </source>
</evidence>
<evidence type="ECO:0000256" key="9">
    <source>
        <dbReference type="HAMAP-Rule" id="MF_02095"/>
    </source>
</evidence>
<keyword evidence="6 9" id="KW-0378">Hydrolase</keyword>
<feature type="binding site" evidence="10">
    <location>
        <position position="93"/>
    </location>
    <ligand>
        <name>Mg(2+)</name>
        <dbReference type="ChEBI" id="CHEBI:18420"/>
        <label>2</label>
    </ligand>
</feature>
<dbReference type="GO" id="GO:0050427">
    <property type="term" value="P:3'-phosphoadenosine 5'-phosphosulfate metabolic process"/>
    <property type="evidence" value="ECO:0007669"/>
    <property type="project" value="TreeGrafter"/>
</dbReference>
<feature type="binding site" evidence="9">
    <location>
        <position position="91"/>
    </location>
    <ligand>
        <name>Mg(2+)</name>
        <dbReference type="ChEBI" id="CHEBI:18420"/>
        <label>1</label>
    </ligand>
</feature>
<evidence type="ECO:0000256" key="8">
    <source>
        <dbReference type="ARBA" id="ARBA00023136"/>
    </source>
</evidence>
<feature type="binding site" evidence="10">
    <location>
        <position position="91"/>
    </location>
    <ligand>
        <name>Mg(2+)</name>
        <dbReference type="ChEBI" id="CHEBI:18420"/>
        <label>1</label>
        <note>catalytic</note>
    </ligand>
</feature>
<feature type="binding site" evidence="9">
    <location>
        <position position="217"/>
    </location>
    <ligand>
        <name>Mg(2+)</name>
        <dbReference type="ChEBI" id="CHEBI:18420"/>
        <label>2</label>
    </ligand>
</feature>
<feature type="binding site" evidence="9">
    <location>
        <position position="71"/>
    </location>
    <ligand>
        <name>Mg(2+)</name>
        <dbReference type="ChEBI" id="CHEBI:18420"/>
        <label>1</label>
    </ligand>
</feature>
<evidence type="ECO:0000256" key="4">
    <source>
        <dbReference type="ARBA" id="ARBA00022519"/>
    </source>
</evidence>
<dbReference type="STRING" id="1817768.A3A87_09465"/>
<keyword evidence="3 9" id="KW-1003">Cell membrane</keyword>
<feature type="binding site" evidence="10">
    <location>
        <position position="71"/>
    </location>
    <ligand>
        <name>Mg(2+)</name>
        <dbReference type="ChEBI" id="CHEBI:18420"/>
        <label>1</label>
        <note>catalytic</note>
    </ligand>
</feature>
<keyword evidence="7 9" id="KW-0460">Magnesium</keyword>
<evidence type="ECO:0000256" key="6">
    <source>
        <dbReference type="ARBA" id="ARBA00022801"/>
    </source>
</evidence>
<feature type="binding site" evidence="10">
    <location>
        <position position="94"/>
    </location>
    <ligand>
        <name>Mg(2+)</name>
        <dbReference type="ChEBI" id="CHEBI:18420"/>
        <label>1</label>
        <note>catalytic</note>
    </ligand>
</feature>
<sequence length="269" mass="29487">MVSDFNPRDYLNAACDIARDAGRRILDVYERGFSVEQKEDRSPLTAADRAAHEIICARLETLTPGIPVLSEESAKVDYEKRAGWQRFWLVDPLDGTREFINRNGEFTVNIALIENHRPVLGVVYVPVTGLTYFAAAGQGAFKQKGECAVQPIKARRFAGGKPIVVASRSHAGPETEVFLKNLGAHDVVSMGSALKLCLVAEGTADVYPRLGPTMEWDTAAAQCVVEAAGGRVTDLHRQPLAYNKSSLLNPSFLVIGAGDYDWYRHLPTL</sequence>
<dbReference type="EMBL" id="MFTC01000027">
    <property type="protein sequence ID" value="OGI52071.1"/>
    <property type="molecule type" value="Genomic_DNA"/>
</dbReference>
<dbReference type="EC" id="3.1.3.7" evidence="9"/>
<dbReference type="InterPro" id="IPR050725">
    <property type="entry name" value="CysQ/Inositol_MonoPase"/>
</dbReference>
<feature type="binding site" evidence="9">
    <location>
        <begin position="93"/>
        <end position="96"/>
    </location>
    <ligand>
        <name>substrate</name>
    </ligand>
</feature>
<dbReference type="Pfam" id="PF00459">
    <property type="entry name" value="Inositol_P"/>
    <property type="match status" value="1"/>
</dbReference>
<dbReference type="AlphaFoldDB" id="A0A1F6U3X8"/>
<feature type="binding site" evidence="9">
    <location>
        <position position="217"/>
    </location>
    <ligand>
        <name>substrate</name>
    </ligand>
</feature>
<dbReference type="GO" id="GO:0008441">
    <property type="term" value="F:3'(2'),5'-bisphosphate nucleotidase activity"/>
    <property type="evidence" value="ECO:0007669"/>
    <property type="project" value="UniProtKB-UniRule"/>
</dbReference>
<dbReference type="PRINTS" id="PR00377">
    <property type="entry name" value="IMPHPHTASES"/>
</dbReference>
<organism evidence="11 12">
    <name type="scientific">Candidatus Muproteobacteria bacterium RIFCSPLOWO2_01_FULL_60_18</name>
    <dbReference type="NCBI Taxonomy" id="1817768"/>
    <lineage>
        <taxon>Bacteria</taxon>
        <taxon>Pseudomonadati</taxon>
        <taxon>Pseudomonadota</taxon>
        <taxon>Candidatus Muproteobacteria</taxon>
    </lineage>
</organism>
<dbReference type="PROSITE" id="PS00629">
    <property type="entry name" value="IMP_1"/>
    <property type="match status" value="1"/>
</dbReference>
<proteinExistence type="inferred from homology"/>
<keyword evidence="8 9" id="KW-0472">Membrane</keyword>
<dbReference type="InterPro" id="IPR006240">
    <property type="entry name" value="CysQ"/>
</dbReference>
<dbReference type="GO" id="GO:0000103">
    <property type="term" value="P:sulfate assimilation"/>
    <property type="evidence" value="ECO:0007669"/>
    <property type="project" value="TreeGrafter"/>
</dbReference>
<dbReference type="HAMAP" id="MF_02095">
    <property type="entry name" value="CysQ"/>
    <property type="match status" value="1"/>
</dbReference>
<dbReference type="GO" id="GO:0005886">
    <property type="term" value="C:plasma membrane"/>
    <property type="evidence" value="ECO:0007669"/>
    <property type="project" value="UniProtKB-SubCell"/>
</dbReference>
<feature type="binding site" evidence="9">
    <location>
        <position position="93"/>
    </location>
    <ligand>
        <name>Mg(2+)</name>
        <dbReference type="ChEBI" id="CHEBI:18420"/>
        <label>1</label>
    </ligand>
</feature>
<comment type="similarity">
    <text evidence="2 9">Belongs to the inositol monophosphatase superfamily. CysQ family.</text>
</comment>
<protein>
    <recommendedName>
        <fullName evidence="9">3'(2'),5'-bisphosphate nucleotidase CysQ</fullName>
        <ecNumber evidence="9">3.1.3.7</ecNumber>
    </recommendedName>
    <alternativeName>
        <fullName evidence="9">3'(2'),5-bisphosphonucleoside 3'(2')-phosphohydrolase</fullName>
    </alternativeName>
    <alternativeName>
        <fullName evidence="9">3'-phosphoadenosine 5'-phosphate phosphatase</fullName>
        <shortName evidence="9">PAP phosphatase</shortName>
    </alternativeName>
</protein>
<dbReference type="NCBIfam" id="TIGR01331">
    <property type="entry name" value="bisphos_cysQ"/>
    <property type="match status" value="1"/>
</dbReference>
<keyword evidence="4 9" id="KW-0997">Cell inner membrane</keyword>
<dbReference type="PANTHER" id="PTHR43028">
    <property type="entry name" value="3'(2'),5'-BISPHOSPHATE NUCLEOTIDASE 1"/>
    <property type="match status" value="1"/>
</dbReference>
<dbReference type="Proteomes" id="UP000179037">
    <property type="component" value="Unassembled WGS sequence"/>
</dbReference>
<evidence type="ECO:0000256" key="7">
    <source>
        <dbReference type="ARBA" id="ARBA00022842"/>
    </source>
</evidence>
<reference evidence="11 12" key="1">
    <citation type="journal article" date="2016" name="Nat. Commun.">
        <title>Thousands of microbial genomes shed light on interconnected biogeochemical processes in an aquifer system.</title>
        <authorList>
            <person name="Anantharaman K."/>
            <person name="Brown C.T."/>
            <person name="Hug L.A."/>
            <person name="Sharon I."/>
            <person name="Castelle C.J."/>
            <person name="Probst A.J."/>
            <person name="Thomas B.C."/>
            <person name="Singh A."/>
            <person name="Wilkins M.J."/>
            <person name="Karaoz U."/>
            <person name="Brodie E.L."/>
            <person name="Williams K.H."/>
            <person name="Hubbard S.S."/>
            <person name="Banfield J.F."/>
        </authorList>
    </citation>
    <scope>NUCLEOTIDE SEQUENCE [LARGE SCALE GENOMIC DNA]</scope>
</reference>
<dbReference type="CDD" id="cd01638">
    <property type="entry name" value="CysQ"/>
    <property type="match status" value="1"/>
</dbReference>
<accession>A0A1F6U3X8</accession>
<comment type="subcellular location">
    <subcellularLocation>
        <location evidence="9">Cell inner membrane</location>
        <topology evidence="9">Peripheral membrane protein</topology>
        <orientation evidence="9">Cytoplasmic side</orientation>
    </subcellularLocation>
</comment>
<dbReference type="InterPro" id="IPR020583">
    <property type="entry name" value="Inositol_monoP_metal-BS"/>
</dbReference>
<name>A0A1F6U3X8_9PROT</name>
<evidence type="ECO:0000256" key="10">
    <source>
        <dbReference type="PIRSR" id="PIRSR600760-2"/>
    </source>
</evidence>
<comment type="function">
    <text evidence="9">Converts adenosine-3',5'-bisphosphate (PAP) to AMP.</text>
</comment>
<feature type="binding site" evidence="10">
    <location>
        <position position="217"/>
    </location>
    <ligand>
        <name>Mg(2+)</name>
        <dbReference type="ChEBI" id="CHEBI:18420"/>
        <label>1</label>
        <note>catalytic</note>
    </ligand>
</feature>
<gene>
    <name evidence="9" type="primary">cysQ</name>
    <name evidence="11" type="ORF">A3A87_09465</name>
</gene>
<keyword evidence="5 9" id="KW-0479">Metal-binding</keyword>
<dbReference type="InterPro" id="IPR020550">
    <property type="entry name" value="Inositol_monophosphatase_CS"/>
</dbReference>
<feature type="binding site" evidence="9">
    <location>
        <position position="94"/>
    </location>
    <ligand>
        <name>Mg(2+)</name>
        <dbReference type="ChEBI" id="CHEBI:18420"/>
        <label>2</label>
    </ligand>
</feature>
<feature type="binding site" evidence="9">
    <location>
        <position position="91"/>
    </location>
    <ligand>
        <name>Mg(2+)</name>
        <dbReference type="ChEBI" id="CHEBI:18420"/>
        <label>2</label>
    </ligand>
</feature>
<evidence type="ECO:0000313" key="12">
    <source>
        <dbReference type="Proteomes" id="UP000179037"/>
    </source>
</evidence>
<dbReference type="FunFam" id="3.30.540.10:FF:000007">
    <property type="entry name" value="3'(2'),5'-bisphosphate nucleotidase CysQ"/>
    <property type="match status" value="1"/>
</dbReference>
<dbReference type="PROSITE" id="PS00630">
    <property type="entry name" value="IMP_2"/>
    <property type="match status" value="1"/>
</dbReference>
<dbReference type="FunFam" id="3.40.190.80:FF:000005">
    <property type="entry name" value="3'(2'),5'-bisphosphate nucleotidase CysQ"/>
    <property type="match status" value="1"/>
</dbReference>
<dbReference type="SUPFAM" id="SSF56655">
    <property type="entry name" value="Carbohydrate phosphatase"/>
    <property type="match status" value="1"/>
</dbReference>
<evidence type="ECO:0000256" key="3">
    <source>
        <dbReference type="ARBA" id="ARBA00022475"/>
    </source>
</evidence>
<dbReference type="GO" id="GO:0046854">
    <property type="term" value="P:phosphatidylinositol phosphate biosynthetic process"/>
    <property type="evidence" value="ECO:0007669"/>
    <property type="project" value="InterPro"/>
</dbReference>
<dbReference type="PANTHER" id="PTHR43028:SF5">
    <property type="entry name" value="3'(2'),5'-BISPHOSPHATE NUCLEOTIDASE 1"/>
    <property type="match status" value="1"/>
</dbReference>
<dbReference type="InterPro" id="IPR000760">
    <property type="entry name" value="Inositol_monophosphatase-like"/>
</dbReference>
<evidence type="ECO:0000256" key="2">
    <source>
        <dbReference type="ARBA" id="ARBA00005289"/>
    </source>
</evidence>